<dbReference type="BioCyc" id="CSTA292563:G1353-1829-MONOMER"/>
<sequence>MKFLLDTHILLWWLANEPKLSSPIRAVISNPDNSIFVSAATVWEMSIKKSLGNLSVPNNLLEKLKDNNFIILDITAEHGLTVTDLPFYHKDPFDRMLIAQATIESLTIITLDTKFCIYDIPLLID</sequence>
<dbReference type="PANTHER" id="PTHR36173">
    <property type="entry name" value="RIBONUCLEASE VAPC16-RELATED"/>
    <property type="match status" value="1"/>
</dbReference>
<evidence type="ECO:0000313" key="2">
    <source>
        <dbReference type="EMBL" id="AFZ47776.1"/>
    </source>
</evidence>
<accession>K9YLH1</accession>
<dbReference type="InterPro" id="IPR052919">
    <property type="entry name" value="TA_system_RNase"/>
</dbReference>
<protein>
    <submittedName>
        <fullName evidence="2">PilT protein domain protein</fullName>
    </submittedName>
</protein>
<feature type="domain" description="PIN" evidence="1">
    <location>
        <begin position="4"/>
        <end position="118"/>
    </location>
</feature>
<dbReference type="CDD" id="cd09872">
    <property type="entry name" value="PIN_Sll0205-like"/>
    <property type="match status" value="1"/>
</dbReference>
<reference evidence="3" key="1">
    <citation type="journal article" date="2013" name="Proc. Natl. Acad. Sci. U.S.A.">
        <title>Improving the coverage of the cyanobacterial phylum using diversity-driven genome sequencing.</title>
        <authorList>
            <person name="Shih P.M."/>
            <person name="Wu D."/>
            <person name="Latifi A."/>
            <person name="Axen S.D."/>
            <person name="Fewer D.P."/>
            <person name="Talla E."/>
            <person name="Calteau A."/>
            <person name="Cai F."/>
            <person name="Tandeau de Marsac N."/>
            <person name="Rippka R."/>
            <person name="Herdman M."/>
            <person name="Sivonen K."/>
            <person name="Coursin T."/>
            <person name="Laurent T."/>
            <person name="Goodwin L."/>
            <person name="Nolan M."/>
            <person name="Davenport K.W."/>
            <person name="Han C.S."/>
            <person name="Rubin E.M."/>
            <person name="Eisen J.A."/>
            <person name="Woyke T."/>
            <person name="Gugger M."/>
            <person name="Kerfeld C.A."/>
        </authorList>
    </citation>
    <scope>NUCLEOTIDE SEQUENCE [LARGE SCALE GENOMIC DNA]</scope>
    <source>
        <strain evidence="3">ATCC 29140 / PCC 7202</strain>
    </source>
</reference>
<dbReference type="InterPro" id="IPR029060">
    <property type="entry name" value="PIN-like_dom_sf"/>
</dbReference>
<keyword evidence="3" id="KW-1185">Reference proteome</keyword>
<dbReference type="SUPFAM" id="SSF88723">
    <property type="entry name" value="PIN domain-like"/>
    <property type="match status" value="1"/>
</dbReference>
<dbReference type="STRING" id="292563.Cyast_1820"/>
<evidence type="ECO:0000313" key="3">
    <source>
        <dbReference type="Proteomes" id="UP000010483"/>
    </source>
</evidence>
<gene>
    <name evidence="2" type="ordered locus">Cyast_1820</name>
</gene>
<dbReference type="Pfam" id="PF01850">
    <property type="entry name" value="PIN"/>
    <property type="match status" value="1"/>
</dbReference>
<dbReference type="eggNOG" id="COG3744">
    <property type="taxonomic scope" value="Bacteria"/>
</dbReference>
<dbReference type="InterPro" id="IPR002716">
    <property type="entry name" value="PIN_dom"/>
</dbReference>
<dbReference type="AlphaFoldDB" id="K9YLH1"/>
<organism evidence="2 3">
    <name type="scientific">Cyanobacterium stanieri (strain ATCC 29140 / PCC 7202)</name>
    <dbReference type="NCBI Taxonomy" id="292563"/>
    <lineage>
        <taxon>Bacteria</taxon>
        <taxon>Bacillati</taxon>
        <taxon>Cyanobacteriota</taxon>
        <taxon>Cyanophyceae</taxon>
        <taxon>Oscillatoriophycideae</taxon>
        <taxon>Chroococcales</taxon>
        <taxon>Geminocystaceae</taxon>
        <taxon>Cyanobacterium</taxon>
    </lineage>
</organism>
<dbReference type="Gene3D" id="3.40.50.1010">
    <property type="entry name" value="5'-nuclease"/>
    <property type="match status" value="1"/>
</dbReference>
<evidence type="ECO:0000259" key="1">
    <source>
        <dbReference type="Pfam" id="PF01850"/>
    </source>
</evidence>
<name>K9YLH1_CYASC</name>
<dbReference type="PANTHER" id="PTHR36173:SF2">
    <property type="entry name" value="RIBONUCLEASE VAPC16"/>
    <property type="match status" value="1"/>
</dbReference>
<dbReference type="PATRIC" id="fig|292563.3.peg.1902"/>
<dbReference type="Proteomes" id="UP000010483">
    <property type="component" value="Chromosome"/>
</dbReference>
<proteinExistence type="predicted"/>
<dbReference type="HOGENOM" id="CLU_129890_0_1_3"/>
<dbReference type="KEGG" id="csn:Cyast_1820"/>
<dbReference type="InterPro" id="IPR041705">
    <property type="entry name" value="PIN_Sll0205"/>
</dbReference>
<dbReference type="EMBL" id="CP003940">
    <property type="protein sequence ID" value="AFZ47776.1"/>
    <property type="molecule type" value="Genomic_DNA"/>
</dbReference>